<feature type="compositionally biased region" description="Pro residues" evidence="1">
    <location>
        <begin position="71"/>
        <end position="91"/>
    </location>
</feature>
<organism evidence="2 3">
    <name type="scientific">Cyclospora cayetanensis</name>
    <dbReference type="NCBI Taxonomy" id="88456"/>
    <lineage>
        <taxon>Eukaryota</taxon>
        <taxon>Sar</taxon>
        <taxon>Alveolata</taxon>
        <taxon>Apicomplexa</taxon>
        <taxon>Conoidasida</taxon>
        <taxon>Coccidia</taxon>
        <taxon>Eucoccidiorida</taxon>
        <taxon>Eimeriorina</taxon>
        <taxon>Eimeriidae</taxon>
        <taxon>Cyclospora</taxon>
    </lineage>
</organism>
<dbReference type="VEuPathDB" id="ToxoDB:cyc_05487"/>
<feature type="region of interest" description="Disordered" evidence="1">
    <location>
        <begin position="1"/>
        <end position="20"/>
    </location>
</feature>
<feature type="region of interest" description="Disordered" evidence="1">
    <location>
        <begin position="225"/>
        <end position="245"/>
    </location>
</feature>
<evidence type="ECO:0000256" key="1">
    <source>
        <dbReference type="SAM" id="MobiDB-lite"/>
    </source>
</evidence>
<keyword evidence="3" id="KW-1185">Reference proteome</keyword>
<accession>A0A1D3CZ05</accession>
<proteinExistence type="predicted"/>
<comment type="caution">
    <text evidence="2">The sequence shown here is derived from an EMBL/GenBank/DDBJ whole genome shotgun (WGS) entry which is preliminary data.</text>
</comment>
<protein>
    <submittedName>
        <fullName evidence="2">Uncharacterized protein</fullName>
    </submittedName>
</protein>
<feature type="region of interest" description="Disordered" evidence="1">
    <location>
        <begin position="34"/>
        <end position="53"/>
    </location>
</feature>
<dbReference type="EMBL" id="JROU02001465">
    <property type="protein sequence ID" value="OEH76431.1"/>
    <property type="molecule type" value="Genomic_DNA"/>
</dbReference>
<name>A0A1D3CZ05_9EIME</name>
<evidence type="ECO:0000313" key="2">
    <source>
        <dbReference type="EMBL" id="OEH76431.1"/>
    </source>
</evidence>
<gene>
    <name evidence="2" type="ORF">cyc_05487</name>
</gene>
<dbReference type="Proteomes" id="UP000095192">
    <property type="component" value="Unassembled WGS sequence"/>
</dbReference>
<dbReference type="InParanoid" id="A0A1D3CZ05"/>
<reference evidence="2 3" key="1">
    <citation type="journal article" date="2016" name="BMC Genomics">
        <title>Comparative genomics reveals Cyclospora cayetanensis possesses coccidia-like metabolism and invasion components but unique surface antigens.</title>
        <authorList>
            <person name="Liu S."/>
            <person name="Wang L."/>
            <person name="Zheng H."/>
            <person name="Xu Z."/>
            <person name="Roellig D.M."/>
            <person name="Li N."/>
            <person name="Frace M.A."/>
            <person name="Tang K."/>
            <person name="Arrowood M.J."/>
            <person name="Moss D.M."/>
            <person name="Zhang L."/>
            <person name="Feng Y."/>
            <person name="Xiao L."/>
        </authorList>
    </citation>
    <scope>NUCLEOTIDE SEQUENCE [LARGE SCALE GENOMIC DNA]</scope>
    <source>
        <strain evidence="2 3">CHN_HEN01</strain>
    </source>
</reference>
<feature type="compositionally biased region" description="Low complexity" evidence="1">
    <location>
        <begin position="92"/>
        <end position="103"/>
    </location>
</feature>
<evidence type="ECO:0000313" key="3">
    <source>
        <dbReference type="Proteomes" id="UP000095192"/>
    </source>
</evidence>
<dbReference type="VEuPathDB" id="ToxoDB:LOC34624334"/>
<dbReference type="AlphaFoldDB" id="A0A1D3CZ05"/>
<sequence length="245" mass="23963">MTGTAPTTPVTVASTTSCHNKTPEASVAAALAAVQTPAAEGSSPSSLCQTSPTAFALTPPASAAFASSPGEMPPPAHPLCPTAAPSPPATTPPATAAQQATTASSVAAEVQRLADSSGAPVLRPPLCASVCAAPTATQASPETPGFPPVDALDAAALYAGEAAEEQQQQPHALRYVHPLPSDQLVAGSCPPRSGVMHTGGAVLHERVADRGSNCSLPTAAAAVGTAVPTAPTPKPPLQGCPLQGA</sequence>
<feature type="region of interest" description="Disordered" evidence="1">
    <location>
        <begin position="64"/>
        <end position="103"/>
    </location>
</feature>